<dbReference type="GO" id="GO:0043709">
    <property type="term" value="P:cell adhesion involved in single-species biofilm formation"/>
    <property type="evidence" value="ECO:0007669"/>
    <property type="project" value="TreeGrafter"/>
</dbReference>
<reference evidence="4 5" key="1">
    <citation type="submission" date="2019-02" db="EMBL/GenBank/DDBJ databases">
        <title>Siculibacillus lacustris gen. nov., sp. nov., a new rosette-forming bacterium isolated from a freshwater crater lake (Lake St. Ana, Romania).</title>
        <authorList>
            <person name="Felfoldi T."/>
            <person name="Marton Z."/>
            <person name="Szabo A."/>
            <person name="Mentes A."/>
            <person name="Boka K."/>
            <person name="Marialigeti K."/>
            <person name="Mathe I."/>
            <person name="Koncz M."/>
            <person name="Schumann P."/>
            <person name="Toth E."/>
        </authorList>
    </citation>
    <scope>NUCLEOTIDE SEQUENCE [LARGE SCALE GENOMIC DNA]</scope>
    <source>
        <strain evidence="4 5">SA-279</strain>
    </source>
</reference>
<dbReference type="SUPFAM" id="SSF55073">
    <property type="entry name" value="Nucleotide cyclase"/>
    <property type="match status" value="1"/>
</dbReference>
<evidence type="ECO:0000256" key="2">
    <source>
        <dbReference type="SAM" id="Phobius"/>
    </source>
</evidence>
<dbReference type="AlphaFoldDB" id="A0A4Q9VSH8"/>
<dbReference type="Pfam" id="PF00990">
    <property type="entry name" value="GGDEF"/>
    <property type="match status" value="1"/>
</dbReference>
<dbReference type="CDD" id="cd01949">
    <property type="entry name" value="GGDEF"/>
    <property type="match status" value="1"/>
</dbReference>
<dbReference type="InterPro" id="IPR000160">
    <property type="entry name" value="GGDEF_dom"/>
</dbReference>
<sequence length="380" mass="40588">MSLDYGTLLQSIGFSGASLAVAMFVVWLSAPIDRFLLTWTAGLILLVAFTMLYGSYVAVPHPTMLIVSLAVLVPAMALVWGAAVQFRDGRLPFGRISRAVVVGWVVSVGPMAAGWDGLALIFENTVAALFLIATARAYWKGRTMARVPIIGLTLLYGASGLAFALCAVVLAHDGRMVIGVAPRNWAEDLGMVVWIGAFTAIGAVSLSLNQWRRALHHRIDALTDALTGLLNRRALYELHDRRPLAPHTAVIAFDLDRFKTINDRFGHDIGDVVLCRFAETLRACLGSTATIARLGGEEFTAVLRETGAAAARAAAERVRATFAAQTIDIGSAVVQGTVSAGIAFTGDAPGVFQDQLRDADRALYVAKAKGRDRVVMPLAA</sequence>
<dbReference type="GO" id="GO:1902201">
    <property type="term" value="P:negative regulation of bacterial-type flagellum-dependent cell motility"/>
    <property type="evidence" value="ECO:0007669"/>
    <property type="project" value="TreeGrafter"/>
</dbReference>
<dbReference type="GO" id="GO:0005886">
    <property type="term" value="C:plasma membrane"/>
    <property type="evidence" value="ECO:0007669"/>
    <property type="project" value="TreeGrafter"/>
</dbReference>
<dbReference type="Gene3D" id="3.30.70.270">
    <property type="match status" value="1"/>
</dbReference>
<accession>A0A4Q9VSH8</accession>
<dbReference type="InterPro" id="IPR050469">
    <property type="entry name" value="Diguanylate_Cyclase"/>
</dbReference>
<evidence type="ECO:0000313" key="4">
    <source>
        <dbReference type="EMBL" id="TBW37998.1"/>
    </source>
</evidence>
<gene>
    <name evidence="4" type="ORF">EYW49_10335</name>
</gene>
<name>A0A4Q9VSH8_9HYPH</name>
<feature type="transmembrane region" description="Helical" evidence="2">
    <location>
        <begin position="121"/>
        <end position="139"/>
    </location>
</feature>
<feature type="transmembrane region" description="Helical" evidence="2">
    <location>
        <begin position="65"/>
        <end position="84"/>
    </location>
</feature>
<protein>
    <recommendedName>
        <fullName evidence="1">diguanylate cyclase</fullName>
        <ecNumber evidence="1">2.7.7.65</ecNumber>
    </recommendedName>
</protein>
<dbReference type="NCBIfam" id="TIGR00254">
    <property type="entry name" value="GGDEF"/>
    <property type="match status" value="1"/>
</dbReference>
<keyword evidence="2" id="KW-1133">Transmembrane helix</keyword>
<keyword evidence="2" id="KW-0472">Membrane</keyword>
<feature type="transmembrane region" description="Helical" evidence="2">
    <location>
        <begin position="37"/>
        <end position="59"/>
    </location>
</feature>
<dbReference type="GO" id="GO:0052621">
    <property type="term" value="F:diguanylate cyclase activity"/>
    <property type="evidence" value="ECO:0007669"/>
    <property type="project" value="UniProtKB-EC"/>
</dbReference>
<evidence type="ECO:0000313" key="5">
    <source>
        <dbReference type="Proteomes" id="UP000292781"/>
    </source>
</evidence>
<feature type="transmembrane region" description="Helical" evidence="2">
    <location>
        <begin position="191"/>
        <end position="208"/>
    </location>
</feature>
<proteinExistence type="predicted"/>
<evidence type="ECO:0000259" key="3">
    <source>
        <dbReference type="PROSITE" id="PS50887"/>
    </source>
</evidence>
<dbReference type="Proteomes" id="UP000292781">
    <property type="component" value="Unassembled WGS sequence"/>
</dbReference>
<feature type="transmembrane region" description="Helical" evidence="2">
    <location>
        <begin position="12"/>
        <end position="30"/>
    </location>
</feature>
<dbReference type="SMART" id="SM00267">
    <property type="entry name" value="GGDEF"/>
    <property type="match status" value="1"/>
</dbReference>
<dbReference type="RefSeq" id="WP_131309271.1">
    <property type="nucleotide sequence ID" value="NZ_SJFN01000013.1"/>
</dbReference>
<dbReference type="EMBL" id="SJFN01000013">
    <property type="protein sequence ID" value="TBW37998.1"/>
    <property type="molecule type" value="Genomic_DNA"/>
</dbReference>
<feature type="transmembrane region" description="Helical" evidence="2">
    <location>
        <begin position="96"/>
        <end position="115"/>
    </location>
</feature>
<dbReference type="EC" id="2.7.7.65" evidence="1"/>
<organism evidence="4 5">
    <name type="scientific">Siculibacillus lacustris</name>
    <dbReference type="NCBI Taxonomy" id="1549641"/>
    <lineage>
        <taxon>Bacteria</taxon>
        <taxon>Pseudomonadati</taxon>
        <taxon>Pseudomonadota</taxon>
        <taxon>Alphaproteobacteria</taxon>
        <taxon>Hyphomicrobiales</taxon>
        <taxon>Ancalomicrobiaceae</taxon>
        <taxon>Siculibacillus</taxon>
    </lineage>
</organism>
<feature type="transmembrane region" description="Helical" evidence="2">
    <location>
        <begin position="151"/>
        <end position="171"/>
    </location>
</feature>
<dbReference type="InterPro" id="IPR043128">
    <property type="entry name" value="Rev_trsase/Diguanyl_cyclase"/>
</dbReference>
<dbReference type="PANTHER" id="PTHR45138">
    <property type="entry name" value="REGULATORY COMPONENTS OF SENSORY TRANSDUCTION SYSTEM"/>
    <property type="match status" value="1"/>
</dbReference>
<dbReference type="PANTHER" id="PTHR45138:SF24">
    <property type="entry name" value="DIGUANYLATE CYCLASE DGCC-RELATED"/>
    <property type="match status" value="1"/>
</dbReference>
<dbReference type="InterPro" id="IPR029787">
    <property type="entry name" value="Nucleotide_cyclase"/>
</dbReference>
<dbReference type="PROSITE" id="PS50887">
    <property type="entry name" value="GGDEF"/>
    <property type="match status" value="1"/>
</dbReference>
<feature type="domain" description="GGDEF" evidence="3">
    <location>
        <begin position="246"/>
        <end position="379"/>
    </location>
</feature>
<comment type="caution">
    <text evidence="4">The sequence shown here is derived from an EMBL/GenBank/DDBJ whole genome shotgun (WGS) entry which is preliminary data.</text>
</comment>
<keyword evidence="5" id="KW-1185">Reference proteome</keyword>
<keyword evidence="2" id="KW-0812">Transmembrane</keyword>
<evidence type="ECO:0000256" key="1">
    <source>
        <dbReference type="ARBA" id="ARBA00012528"/>
    </source>
</evidence>
<dbReference type="OrthoDB" id="9812260at2"/>